<dbReference type="InterPro" id="IPR015943">
    <property type="entry name" value="WD40/YVTN_repeat-like_dom_sf"/>
</dbReference>
<evidence type="ECO:0000313" key="3">
    <source>
        <dbReference type="Proteomes" id="UP000260351"/>
    </source>
</evidence>
<accession>A0A3E1K5G7</accession>
<dbReference type="RefSeq" id="WP_116651752.1">
    <property type="nucleotide sequence ID" value="NZ_QUZK01000051.1"/>
</dbReference>
<sequence length="376" mass="39455">MTHRSASLVQLVLLAACLLPTTTTQAGPGSWSIHNVGCDASQQHALHRDDDATLWVGCGTGSSGFGLHRSTDGGQSWQVPTTNPAGIIDTFRVHDIERGHDGALYLAGTISDAGTQYRIIRLDTSGTQPYPAEAALIGAPVAGLNDTIGHYAELDSGAALTASQTGWTKLFRPDSTVGSSAQDWTRLDGIEPFTSLIAHDGGFYGSGSRNSVAPRIFLPSQTPGALPSDLVEVILDPSYDGELWGIAVSNERVVAVGRQTTPTLGKIYVSSGDPYNPANYTVHEFRDDGDSWAHGVCMRGDRIVVVGRRFPSGSRALASTNGGLSFFDISPTGSGALLSQCVIAPDGELTVFGSGGFIGVFDGLVAGDVLFADRFQ</sequence>
<dbReference type="PROSITE" id="PS51257">
    <property type="entry name" value="PROKAR_LIPOPROTEIN"/>
    <property type="match status" value="1"/>
</dbReference>
<organism evidence="2 3">
    <name type="scientific">Wenzhouxiangella sediminis</name>
    <dbReference type="NCBI Taxonomy" id="1792836"/>
    <lineage>
        <taxon>Bacteria</taxon>
        <taxon>Pseudomonadati</taxon>
        <taxon>Pseudomonadota</taxon>
        <taxon>Gammaproteobacteria</taxon>
        <taxon>Chromatiales</taxon>
        <taxon>Wenzhouxiangellaceae</taxon>
        <taxon>Wenzhouxiangella</taxon>
    </lineage>
</organism>
<keyword evidence="1" id="KW-0732">Signal</keyword>
<evidence type="ECO:0000256" key="1">
    <source>
        <dbReference type="SAM" id="SignalP"/>
    </source>
</evidence>
<feature type="signal peptide" evidence="1">
    <location>
        <begin position="1"/>
        <end position="26"/>
    </location>
</feature>
<evidence type="ECO:0008006" key="4">
    <source>
        <dbReference type="Google" id="ProtNLM"/>
    </source>
</evidence>
<dbReference type="Proteomes" id="UP000260351">
    <property type="component" value="Unassembled WGS sequence"/>
</dbReference>
<dbReference type="InterPro" id="IPR036278">
    <property type="entry name" value="Sialidase_sf"/>
</dbReference>
<keyword evidence="3" id="KW-1185">Reference proteome</keyword>
<dbReference type="OrthoDB" id="5711096at2"/>
<proteinExistence type="predicted"/>
<protein>
    <recommendedName>
        <fullName evidence="4">Exo-alpha-sialidase</fullName>
    </recommendedName>
</protein>
<feature type="chain" id="PRO_5017691206" description="Exo-alpha-sialidase" evidence="1">
    <location>
        <begin position="27"/>
        <end position="376"/>
    </location>
</feature>
<dbReference type="AlphaFoldDB" id="A0A3E1K5G7"/>
<dbReference type="Gene3D" id="2.130.10.10">
    <property type="entry name" value="YVTN repeat-like/Quinoprotein amine dehydrogenase"/>
    <property type="match status" value="1"/>
</dbReference>
<name>A0A3E1K5G7_9GAMM</name>
<evidence type="ECO:0000313" key="2">
    <source>
        <dbReference type="EMBL" id="RFF29198.1"/>
    </source>
</evidence>
<gene>
    <name evidence="2" type="ORF">DZC52_13900</name>
</gene>
<dbReference type="EMBL" id="QUZK01000051">
    <property type="protein sequence ID" value="RFF29198.1"/>
    <property type="molecule type" value="Genomic_DNA"/>
</dbReference>
<dbReference type="SUPFAM" id="SSF50939">
    <property type="entry name" value="Sialidases"/>
    <property type="match status" value="1"/>
</dbReference>
<comment type="caution">
    <text evidence="2">The sequence shown here is derived from an EMBL/GenBank/DDBJ whole genome shotgun (WGS) entry which is preliminary data.</text>
</comment>
<reference evidence="2 3" key="1">
    <citation type="submission" date="2018-08" db="EMBL/GenBank/DDBJ databases">
        <title>Wenzhouxiangella salilacus sp. nov., a novel bacterium isolated from a saline lake in Xinjiang Province, China.</title>
        <authorList>
            <person name="Han S."/>
        </authorList>
    </citation>
    <scope>NUCLEOTIDE SEQUENCE [LARGE SCALE GENOMIC DNA]</scope>
    <source>
        <strain evidence="2 3">XDB06</strain>
    </source>
</reference>